<proteinExistence type="predicted"/>
<feature type="domain" description="SET" evidence="2">
    <location>
        <begin position="175"/>
        <end position="321"/>
    </location>
</feature>
<reference evidence="3" key="2">
    <citation type="submission" date="2021-10" db="EMBL/GenBank/DDBJ databases">
        <title>Phylogenomics reveals ancestral predisposition of the termite-cultivated fungus Termitomyces towards a domesticated lifestyle.</title>
        <authorList>
            <person name="Auxier B."/>
            <person name="Grum-Grzhimaylo A."/>
            <person name="Cardenas M.E."/>
            <person name="Lodge J.D."/>
            <person name="Laessoe T."/>
            <person name="Pedersen O."/>
            <person name="Smith M.E."/>
            <person name="Kuyper T.W."/>
            <person name="Franco-Molano E.A."/>
            <person name="Baroni T.J."/>
            <person name="Aanen D.K."/>
        </authorList>
    </citation>
    <scope>NUCLEOTIDE SEQUENCE</scope>
    <source>
        <strain evidence="3">D49</strain>
    </source>
</reference>
<dbReference type="SUPFAM" id="SSF82199">
    <property type="entry name" value="SET domain"/>
    <property type="match status" value="1"/>
</dbReference>
<dbReference type="PROSITE" id="PS50280">
    <property type="entry name" value="SET"/>
    <property type="match status" value="1"/>
</dbReference>
<dbReference type="Gene3D" id="2.170.270.10">
    <property type="entry name" value="SET domain"/>
    <property type="match status" value="1"/>
</dbReference>
<sequence>MGAVNVANGAAVVSRVFTGNDGGWSRVAETPERTAWWGLRKRSSVGQAANGIAGGSQEIVSSLPTQIKSAPVASRPAMKHGFLNNKNKKPKPSGTASPESTAELVGPVVIPSTPKPPEPAPRAGDFSREALTFSMGPLPRDNSAGPTALCLLYVCTGDALTPPGFPGAIPSAAMSSKQPYNTEFPIPGMGKGVVANVAFAPGDDVMCERPLLIYPAAFPYIEGVTPHPEVLIKRMVDNLPPSSQELFYGLHNCKNNTPKDIQGIIETNGLNVGAMPGRYEGVYAAVCTPNACHMWDLHSLAFYVRALRPISEGEQICISYLGTVFEPRAARQEELWSKYSFRCSCACCILPNAESARSNVRLTMLADAEEREINKGSEDTILKSWAADVSLPDNHIYRNIQIILGFMDEEGAYSSHLWLSHSEIMCKALCALEDREGAVEVARRAAVMSKAFTGKDGGWARVAETPEKTEWWGLRKRQMIGGKSER</sequence>
<accession>A0A9P7FWM4</accession>
<evidence type="ECO:0000313" key="3">
    <source>
        <dbReference type="EMBL" id="KAG5636625.1"/>
    </source>
</evidence>
<dbReference type="OrthoDB" id="5945798at2759"/>
<evidence type="ECO:0000256" key="1">
    <source>
        <dbReference type="SAM" id="MobiDB-lite"/>
    </source>
</evidence>
<dbReference type="EMBL" id="JABCKI010005910">
    <property type="protein sequence ID" value="KAG5636625.1"/>
    <property type="molecule type" value="Genomic_DNA"/>
</dbReference>
<dbReference type="CDD" id="cd20071">
    <property type="entry name" value="SET_SMYD"/>
    <property type="match status" value="1"/>
</dbReference>
<protein>
    <recommendedName>
        <fullName evidence="2">SET domain-containing protein</fullName>
    </recommendedName>
</protein>
<dbReference type="InterPro" id="IPR001214">
    <property type="entry name" value="SET_dom"/>
</dbReference>
<feature type="region of interest" description="Disordered" evidence="1">
    <location>
        <begin position="79"/>
        <end position="102"/>
    </location>
</feature>
<dbReference type="InterPro" id="IPR046341">
    <property type="entry name" value="SET_dom_sf"/>
</dbReference>
<dbReference type="PANTHER" id="PTHR47332:SF4">
    <property type="entry name" value="SET DOMAIN-CONTAINING PROTEIN 5"/>
    <property type="match status" value="1"/>
</dbReference>
<reference evidence="3" key="1">
    <citation type="submission" date="2021-02" db="EMBL/GenBank/DDBJ databases">
        <authorList>
            <person name="Nieuwenhuis M."/>
            <person name="Van De Peppel L.J.J."/>
        </authorList>
    </citation>
    <scope>NUCLEOTIDE SEQUENCE</scope>
    <source>
        <strain evidence="3">D49</strain>
    </source>
</reference>
<dbReference type="Proteomes" id="UP000717328">
    <property type="component" value="Unassembled WGS sequence"/>
</dbReference>
<dbReference type="InterPro" id="IPR053185">
    <property type="entry name" value="SET_domain_protein"/>
</dbReference>
<keyword evidence="4" id="KW-1185">Reference proteome</keyword>
<evidence type="ECO:0000259" key="2">
    <source>
        <dbReference type="PROSITE" id="PS50280"/>
    </source>
</evidence>
<organism evidence="3 4">
    <name type="scientific">Sphagnurus paluster</name>
    <dbReference type="NCBI Taxonomy" id="117069"/>
    <lineage>
        <taxon>Eukaryota</taxon>
        <taxon>Fungi</taxon>
        <taxon>Dikarya</taxon>
        <taxon>Basidiomycota</taxon>
        <taxon>Agaricomycotina</taxon>
        <taxon>Agaricomycetes</taxon>
        <taxon>Agaricomycetidae</taxon>
        <taxon>Agaricales</taxon>
        <taxon>Tricholomatineae</taxon>
        <taxon>Lyophyllaceae</taxon>
        <taxon>Sphagnurus</taxon>
    </lineage>
</organism>
<comment type="caution">
    <text evidence="3">The sequence shown here is derived from an EMBL/GenBank/DDBJ whole genome shotgun (WGS) entry which is preliminary data.</text>
</comment>
<dbReference type="Pfam" id="PF00856">
    <property type="entry name" value="SET"/>
    <property type="match status" value="1"/>
</dbReference>
<evidence type="ECO:0000313" key="4">
    <source>
        <dbReference type="Proteomes" id="UP000717328"/>
    </source>
</evidence>
<gene>
    <name evidence="3" type="ORF">H0H81_007366</name>
</gene>
<dbReference type="PANTHER" id="PTHR47332">
    <property type="entry name" value="SET DOMAIN-CONTAINING PROTEIN 5"/>
    <property type="match status" value="1"/>
</dbReference>
<name>A0A9P7FWM4_9AGAR</name>
<dbReference type="AlphaFoldDB" id="A0A9P7FWM4"/>